<proteinExistence type="predicted"/>
<dbReference type="AlphaFoldDB" id="A0A9P8QBC7"/>
<dbReference type="AntiFam" id="ANF00149">
    <property type="entry name" value="Shadow ORF (opposite cshA)"/>
</dbReference>
<comment type="caution">
    <text evidence="1">The sequence shown here is derived from an EMBL/GenBank/DDBJ whole genome shotgun (WGS) entry which is preliminary data.</text>
</comment>
<gene>
    <name evidence="1" type="ORF">WICPIJ_002633</name>
</gene>
<reference evidence="1" key="2">
    <citation type="submission" date="2021-01" db="EMBL/GenBank/DDBJ databases">
        <authorList>
            <person name="Schikora-Tamarit M.A."/>
        </authorList>
    </citation>
    <scope>NUCLEOTIDE SEQUENCE</scope>
    <source>
        <strain evidence="1">CBS2887</strain>
    </source>
</reference>
<sequence length="190" mass="21263">MVNDFDDLSDTLVGRQFVSVTDGNLDWVLHEVLGNVTDFLWPSSSEHKCLSFWVLRGPHDVLDIFFKSLLQHTISFIQGQVSQLGQVDTAFIHQIDQSPRSSNDNIGSLQITTLLFFRNTTVKTNNVQTFQIGQFLQVVVNLRSQFSGWGNSQHFDSLGLVVDNVVNGWDTKGKSLTGTSLSNTDNITTR</sequence>
<dbReference type="OrthoDB" id="5145586at2759"/>
<reference evidence="1" key="1">
    <citation type="journal article" date="2021" name="Open Biol.">
        <title>Shared evolutionary footprints suggest mitochondrial oxidative damage underlies multiple complex I losses in fungi.</title>
        <authorList>
            <person name="Schikora-Tamarit M.A."/>
            <person name="Marcet-Houben M."/>
            <person name="Nosek J."/>
            <person name="Gabaldon T."/>
        </authorList>
    </citation>
    <scope>NUCLEOTIDE SEQUENCE</scope>
    <source>
        <strain evidence="1">CBS2887</strain>
    </source>
</reference>
<dbReference type="Proteomes" id="UP000774326">
    <property type="component" value="Unassembled WGS sequence"/>
</dbReference>
<protein>
    <submittedName>
        <fullName evidence="1">Uncharacterized protein</fullName>
    </submittedName>
</protein>
<dbReference type="EMBL" id="JAEUBG010001450">
    <property type="protein sequence ID" value="KAH3686380.1"/>
    <property type="molecule type" value="Genomic_DNA"/>
</dbReference>
<organism evidence="1 2">
    <name type="scientific">Wickerhamomyces pijperi</name>
    <name type="common">Yeast</name>
    <name type="synonym">Pichia pijperi</name>
    <dbReference type="NCBI Taxonomy" id="599730"/>
    <lineage>
        <taxon>Eukaryota</taxon>
        <taxon>Fungi</taxon>
        <taxon>Dikarya</taxon>
        <taxon>Ascomycota</taxon>
        <taxon>Saccharomycotina</taxon>
        <taxon>Saccharomycetes</taxon>
        <taxon>Phaffomycetales</taxon>
        <taxon>Wickerhamomycetaceae</taxon>
        <taxon>Wickerhamomyces</taxon>
    </lineage>
</organism>
<evidence type="ECO:0000313" key="1">
    <source>
        <dbReference type="EMBL" id="KAH3686380.1"/>
    </source>
</evidence>
<name>A0A9P8QBC7_WICPI</name>
<evidence type="ECO:0000313" key="2">
    <source>
        <dbReference type="Proteomes" id="UP000774326"/>
    </source>
</evidence>
<keyword evidence="2" id="KW-1185">Reference proteome</keyword>
<accession>A0A9P8QBC7</accession>